<evidence type="ECO:0000256" key="1">
    <source>
        <dbReference type="ARBA" id="ARBA00007727"/>
    </source>
</evidence>
<evidence type="ECO:0000259" key="4">
    <source>
        <dbReference type="Pfam" id="PF13839"/>
    </source>
</evidence>
<keyword evidence="6" id="KW-1185">Reference proteome</keyword>
<evidence type="ECO:0000256" key="2">
    <source>
        <dbReference type="SAM" id="MobiDB-lite"/>
    </source>
</evidence>
<sequence length="467" mass="52626">MRSGDGGPLSMTQGVLTGPKPGLGRLILALLLAPLVVGLQRDHNPRAHVHAGSLPSEEGHLRQLIEHRGTKHYSQQADYAGFDGGASRDQPEALHGSEGTEDEDEHTVLRKEGVHGHPSGGGPPKPLCRNFGQLPKLTGDWVDHPVPTYQGMYSQKEQCPAWGDDFNCIDGNTPEDRKPKLLAREYRKIFRPHECDLPEWDAAGFGKCMKGRRVIMIGDSLTWQMYNSLACLLAPVTAHGFSTTWDKVNTTVTGNYKGREWGEDRHILKQYWADVKLRDGGEIHVRCFGRYNSSLWDDVMAELPALTEQDVIIVNFGAWYPRFNFNEPRLPWEAFQADIRDLFHDKLSQYPAQSFWRTNSPTHFGGATGTFTAIEEPLEAVPPREKCDPASVGEYWFREHVVHTLKNCGAACSNIRLLPIYDMSLARHNSHHGTFGRGKETGYTDCRHYCVNVVDWWNVVLYAMMCF</sequence>
<evidence type="ECO:0000256" key="3">
    <source>
        <dbReference type="SAM" id="SignalP"/>
    </source>
</evidence>
<proteinExistence type="inferred from homology"/>
<reference evidence="5 6" key="1">
    <citation type="submission" date="2023-10" db="EMBL/GenBank/DDBJ databases">
        <authorList>
            <person name="Maclean D."/>
            <person name="Macfadyen A."/>
        </authorList>
    </citation>
    <scope>NUCLEOTIDE SEQUENCE [LARGE SCALE GENOMIC DNA]</scope>
</reference>
<comment type="similarity">
    <text evidence="1">Belongs to the PC-esterase family. TBL subfamily.</text>
</comment>
<dbReference type="PANTHER" id="PTHR32285">
    <property type="entry name" value="PROTEIN TRICHOME BIREFRINGENCE-LIKE 9-RELATED"/>
    <property type="match status" value="1"/>
</dbReference>
<dbReference type="InterPro" id="IPR029962">
    <property type="entry name" value="TBL"/>
</dbReference>
<evidence type="ECO:0000313" key="6">
    <source>
        <dbReference type="Proteomes" id="UP001314263"/>
    </source>
</evidence>
<protein>
    <recommendedName>
        <fullName evidence="4">Trichome birefringence-like C-terminal domain-containing protein</fullName>
    </recommendedName>
</protein>
<evidence type="ECO:0000313" key="5">
    <source>
        <dbReference type="EMBL" id="CAK0785656.1"/>
    </source>
</evidence>
<dbReference type="GO" id="GO:0016413">
    <property type="term" value="F:O-acetyltransferase activity"/>
    <property type="evidence" value="ECO:0007669"/>
    <property type="project" value="InterPro"/>
</dbReference>
<keyword evidence="3" id="KW-0732">Signal</keyword>
<dbReference type="PANTHER" id="PTHR32285:SF48">
    <property type="entry name" value="PROTEIN TRICHOME BIREFRINGENCE-LIKE 19"/>
    <property type="match status" value="1"/>
</dbReference>
<feature type="domain" description="Trichome birefringence-like C-terminal" evidence="4">
    <location>
        <begin position="345"/>
        <end position="464"/>
    </location>
</feature>
<feature type="chain" id="PRO_5043920263" description="Trichome birefringence-like C-terminal domain-containing protein" evidence="3">
    <location>
        <begin position="39"/>
        <end position="467"/>
    </location>
</feature>
<dbReference type="EMBL" id="CAUYUE010000013">
    <property type="protein sequence ID" value="CAK0785656.1"/>
    <property type="molecule type" value="Genomic_DNA"/>
</dbReference>
<feature type="domain" description="Trichome birefringence-like C-terminal" evidence="4">
    <location>
        <begin position="197"/>
        <end position="324"/>
    </location>
</feature>
<name>A0AAV1IE63_9CHLO</name>
<feature type="signal peptide" evidence="3">
    <location>
        <begin position="1"/>
        <end position="38"/>
    </location>
</feature>
<dbReference type="AlphaFoldDB" id="A0AAV1IE63"/>
<organism evidence="5 6">
    <name type="scientific">Coccomyxa viridis</name>
    <dbReference type="NCBI Taxonomy" id="1274662"/>
    <lineage>
        <taxon>Eukaryota</taxon>
        <taxon>Viridiplantae</taxon>
        <taxon>Chlorophyta</taxon>
        <taxon>core chlorophytes</taxon>
        <taxon>Trebouxiophyceae</taxon>
        <taxon>Trebouxiophyceae incertae sedis</taxon>
        <taxon>Coccomyxaceae</taxon>
        <taxon>Coccomyxa</taxon>
    </lineage>
</organism>
<dbReference type="Proteomes" id="UP001314263">
    <property type="component" value="Unassembled WGS sequence"/>
</dbReference>
<dbReference type="InterPro" id="IPR026057">
    <property type="entry name" value="TBL_C"/>
</dbReference>
<accession>A0AAV1IE63</accession>
<comment type="caution">
    <text evidence="5">The sequence shown here is derived from an EMBL/GenBank/DDBJ whole genome shotgun (WGS) entry which is preliminary data.</text>
</comment>
<feature type="region of interest" description="Disordered" evidence="2">
    <location>
        <begin position="70"/>
        <end position="106"/>
    </location>
</feature>
<gene>
    <name evidence="5" type="ORF">CVIRNUC_008867</name>
</gene>
<dbReference type="Pfam" id="PF13839">
    <property type="entry name" value="PC-Esterase"/>
    <property type="match status" value="2"/>
</dbReference>